<gene>
    <name evidence="1" type="ORF">GCM10007071_03600</name>
</gene>
<accession>A0ABQ3AM44</accession>
<evidence type="ECO:0000313" key="2">
    <source>
        <dbReference type="Proteomes" id="UP000601597"/>
    </source>
</evidence>
<protein>
    <submittedName>
        <fullName evidence="1">Uncharacterized protein</fullName>
    </submittedName>
</protein>
<keyword evidence="2" id="KW-1185">Reference proteome</keyword>
<sequence length="71" mass="7944">MGAFVGEALGIGPHCYYDLQDLRRTHGDWIDDYTTPQRSRPLHQRFLDGLECSDELQQLAQALALASPMPG</sequence>
<proteinExistence type="predicted"/>
<dbReference type="Proteomes" id="UP000601597">
    <property type="component" value="Unassembled WGS sequence"/>
</dbReference>
<comment type="caution">
    <text evidence="1">The sequence shown here is derived from an EMBL/GenBank/DDBJ whole genome shotgun (WGS) entry which is preliminary data.</text>
</comment>
<organism evidence="1 2">
    <name type="scientific">Marinobacter zhanjiangensis</name>
    <dbReference type="NCBI Taxonomy" id="578215"/>
    <lineage>
        <taxon>Bacteria</taxon>
        <taxon>Pseudomonadati</taxon>
        <taxon>Pseudomonadota</taxon>
        <taxon>Gammaproteobacteria</taxon>
        <taxon>Pseudomonadales</taxon>
        <taxon>Marinobacteraceae</taxon>
        <taxon>Marinobacter</taxon>
    </lineage>
</organism>
<evidence type="ECO:0000313" key="1">
    <source>
        <dbReference type="EMBL" id="GGY60301.1"/>
    </source>
</evidence>
<name>A0ABQ3AM44_9GAMM</name>
<reference evidence="2" key="1">
    <citation type="journal article" date="2019" name="Int. J. Syst. Evol. Microbiol.">
        <title>The Global Catalogue of Microorganisms (GCM) 10K type strain sequencing project: providing services to taxonomists for standard genome sequencing and annotation.</title>
        <authorList>
            <consortium name="The Broad Institute Genomics Platform"/>
            <consortium name="The Broad Institute Genome Sequencing Center for Infectious Disease"/>
            <person name="Wu L."/>
            <person name="Ma J."/>
        </authorList>
    </citation>
    <scope>NUCLEOTIDE SEQUENCE [LARGE SCALE GENOMIC DNA]</scope>
    <source>
        <strain evidence="2">KCTC 22280</strain>
    </source>
</reference>
<dbReference type="EMBL" id="BMXV01000001">
    <property type="protein sequence ID" value="GGY60301.1"/>
    <property type="molecule type" value="Genomic_DNA"/>
</dbReference>